<organism evidence="3 4">
    <name type="scientific">Nocardioides marmoribigeumensis</name>
    <dbReference type="NCBI Taxonomy" id="433649"/>
    <lineage>
        <taxon>Bacteria</taxon>
        <taxon>Bacillati</taxon>
        <taxon>Actinomycetota</taxon>
        <taxon>Actinomycetes</taxon>
        <taxon>Propionibacteriales</taxon>
        <taxon>Nocardioidaceae</taxon>
        <taxon>Nocardioides</taxon>
    </lineage>
</organism>
<evidence type="ECO:0000259" key="2">
    <source>
        <dbReference type="PROSITE" id="PS50995"/>
    </source>
</evidence>
<accession>A0ABU2BZT6</accession>
<sequence>METLVDVVNQFADRVEELSNELVVLSARLVREVRRRHRDDAPAAIRVMSLVDELGPSTVSVLAEADRCSQPTMTGLVNGLGDKGWLERLPHPDDARSSLVSMTTRGRAALDDVRRRNAAMVAERVTAAGRTPEELATAVAVLSDVLTPAPQ</sequence>
<keyword evidence="3" id="KW-0238">DNA-binding</keyword>
<keyword evidence="1" id="KW-0175">Coiled coil</keyword>
<dbReference type="InterPro" id="IPR052526">
    <property type="entry name" value="HTH-type_Bedaq_tolerance"/>
</dbReference>
<dbReference type="InterPro" id="IPR000835">
    <property type="entry name" value="HTH_MarR-typ"/>
</dbReference>
<dbReference type="Gene3D" id="1.10.10.10">
    <property type="entry name" value="Winged helix-like DNA-binding domain superfamily/Winged helix DNA-binding domain"/>
    <property type="match status" value="1"/>
</dbReference>
<keyword evidence="4" id="KW-1185">Reference proteome</keyword>
<dbReference type="EMBL" id="JAVDYG010000001">
    <property type="protein sequence ID" value="MDR7363879.1"/>
    <property type="molecule type" value="Genomic_DNA"/>
</dbReference>
<evidence type="ECO:0000313" key="3">
    <source>
        <dbReference type="EMBL" id="MDR7363879.1"/>
    </source>
</evidence>
<protein>
    <submittedName>
        <fullName evidence="3">DNA-binding MarR family transcriptional regulator</fullName>
    </submittedName>
</protein>
<reference evidence="3 4" key="1">
    <citation type="submission" date="2023-07" db="EMBL/GenBank/DDBJ databases">
        <title>Sequencing the genomes of 1000 actinobacteria strains.</title>
        <authorList>
            <person name="Klenk H.-P."/>
        </authorList>
    </citation>
    <scope>NUCLEOTIDE SEQUENCE [LARGE SCALE GENOMIC DNA]</scope>
    <source>
        <strain evidence="3 4">DSM 19426</strain>
    </source>
</reference>
<dbReference type="RefSeq" id="WP_310304782.1">
    <property type="nucleotide sequence ID" value="NZ_BAAAPS010000005.1"/>
</dbReference>
<dbReference type="PANTHER" id="PTHR39515:SF2">
    <property type="entry name" value="HTH-TYPE TRANSCRIPTIONAL REGULATOR RV0880"/>
    <property type="match status" value="1"/>
</dbReference>
<dbReference type="SMART" id="SM00347">
    <property type="entry name" value="HTH_MARR"/>
    <property type="match status" value="1"/>
</dbReference>
<name>A0ABU2BZT6_9ACTN</name>
<feature type="domain" description="HTH marR-type" evidence="2">
    <location>
        <begin position="15"/>
        <end position="147"/>
    </location>
</feature>
<feature type="coiled-coil region" evidence="1">
    <location>
        <begin position="1"/>
        <end position="35"/>
    </location>
</feature>
<dbReference type="InterPro" id="IPR036390">
    <property type="entry name" value="WH_DNA-bd_sf"/>
</dbReference>
<dbReference type="Proteomes" id="UP001183648">
    <property type="component" value="Unassembled WGS sequence"/>
</dbReference>
<dbReference type="Pfam" id="PF01047">
    <property type="entry name" value="MarR"/>
    <property type="match status" value="1"/>
</dbReference>
<dbReference type="PANTHER" id="PTHR39515">
    <property type="entry name" value="CONSERVED PROTEIN"/>
    <property type="match status" value="1"/>
</dbReference>
<dbReference type="SUPFAM" id="SSF46785">
    <property type="entry name" value="Winged helix' DNA-binding domain"/>
    <property type="match status" value="1"/>
</dbReference>
<comment type="caution">
    <text evidence="3">The sequence shown here is derived from an EMBL/GenBank/DDBJ whole genome shotgun (WGS) entry which is preliminary data.</text>
</comment>
<evidence type="ECO:0000256" key="1">
    <source>
        <dbReference type="SAM" id="Coils"/>
    </source>
</evidence>
<dbReference type="GO" id="GO:0003677">
    <property type="term" value="F:DNA binding"/>
    <property type="evidence" value="ECO:0007669"/>
    <property type="project" value="UniProtKB-KW"/>
</dbReference>
<evidence type="ECO:0000313" key="4">
    <source>
        <dbReference type="Proteomes" id="UP001183648"/>
    </source>
</evidence>
<dbReference type="InterPro" id="IPR036388">
    <property type="entry name" value="WH-like_DNA-bd_sf"/>
</dbReference>
<dbReference type="PROSITE" id="PS50995">
    <property type="entry name" value="HTH_MARR_2"/>
    <property type="match status" value="1"/>
</dbReference>
<gene>
    <name evidence="3" type="ORF">J2S63_003432</name>
</gene>
<proteinExistence type="predicted"/>